<protein>
    <recommendedName>
        <fullName evidence="4">Ricin B lectin domain-containing protein</fullName>
    </recommendedName>
</protein>
<dbReference type="CDD" id="cd00257">
    <property type="entry name" value="beta-trefoil_FSCN-like"/>
    <property type="match status" value="2"/>
</dbReference>
<organism evidence="2 3">
    <name type="scientific">Taphrina deformans (strain PYCC 5710 / ATCC 11124 / CBS 356.35 / IMI 108563 / JCM 9778 / NBRC 8474)</name>
    <name type="common">Peach leaf curl fungus</name>
    <name type="synonym">Lalaria deformans</name>
    <dbReference type="NCBI Taxonomy" id="1097556"/>
    <lineage>
        <taxon>Eukaryota</taxon>
        <taxon>Fungi</taxon>
        <taxon>Dikarya</taxon>
        <taxon>Ascomycota</taxon>
        <taxon>Taphrinomycotina</taxon>
        <taxon>Taphrinomycetes</taxon>
        <taxon>Taphrinales</taxon>
        <taxon>Taphrinaceae</taxon>
        <taxon>Taphrina</taxon>
    </lineage>
</organism>
<dbReference type="AlphaFoldDB" id="R4XGZ2"/>
<dbReference type="PANTHER" id="PTHR10551">
    <property type="entry name" value="FASCIN"/>
    <property type="match status" value="1"/>
</dbReference>
<sequence length="567" mass="60974">MFVLSVLSLFADTCGATTYAATSASPPVRARIQCNSNGMYWTQASGQNMHCNAPNISVADVFAMAPFNYGVSIKDRNRAYYVSSNSGNGGAAIIANRNTPDTWEGWLFNQTTDNSWVIRSYVAAKSGSTFLDQNYLSVQNDLTLQANAATLDTATTFNLVPALDVQSTGQPPPAQFVLQSKATNQYFSLSNAVLQGSTSSIYDAETFNSVLISNSSAGLVYAFSSASTNKYWSNEGAGANAVAASRDTADAWERFTVISLQDGSYALIANIDDDYVNLQSDGTLIANGADVVDTAIFYMRAPQVKPCASGDWPVSVTSFPNYTNIRQVSSQNYLTIDTTTGTVLANQPDVNQAAVFIMVQNSADNWSLRDNATDLYVCADNAGSSPLLINRPWHQLWEQFNITLLSSGNYGLRAYDNGKWVTLQANQQLLANETGNCLQTRSEFQFLPIPGLANATIPAEDSTKYPSYVSQGNPADDDVYSPEIMAAMAQNGMANTTSVSSMQRSTNSLSSYTTSSSSSTMRFTPSPTFIWTSSSLDAAVMTSTTSLSLLTPSDSLTLSYEADSTSI</sequence>
<dbReference type="Gene3D" id="2.80.10.50">
    <property type="match status" value="3"/>
</dbReference>
<feature type="non-terminal residue" evidence="2">
    <location>
        <position position="567"/>
    </location>
</feature>
<dbReference type="InterPro" id="IPR008999">
    <property type="entry name" value="Actin-crosslinking"/>
</dbReference>
<dbReference type="EMBL" id="CAHR02000355">
    <property type="protein sequence ID" value="CCG84958.1"/>
    <property type="molecule type" value="Genomic_DNA"/>
</dbReference>
<dbReference type="GO" id="GO:0051017">
    <property type="term" value="P:actin filament bundle assembly"/>
    <property type="evidence" value="ECO:0007669"/>
    <property type="project" value="TreeGrafter"/>
</dbReference>
<dbReference type="GO" id="GO:0005737">
    <property type="term" value="C:cytoplasm"/>
    <property type="evidence" value="ECO:0007669"/>
    <property type="project" value="TreeGrafter"/>
</dbReference>
<evidence type="ECO:0000313" key="2">
    <source>
        <dbReference type="EMBL" id="CCG84958.1"/>
    </source>
</evidence>
<dbReference type="Proteomes" id="UP000013776">
    <property type="component" value="Unassembled WGS sequence"/>
</dbReference>
<evidence type="ECO:0000256" key="1">
    <source>
        <dbReference type="SAM" id="SignalP"/>
    </source>
</evidence>
<accession>R4XGZ2</accession>
<comment type="caution">
    <text evidence="2">The sequence shown here is derived from an EMBL/GenBank/DDBJ whole genome shotgun (WGS) entry which is preliminary data.</text>
</comment>
<dbReference type="VEuPathDB" id="FungiDB:TAPDE_005523"/>
<feature type="signal peptide" evidence="1">
    <location>
        <begin position="1"/>
        <end position="16"/>
    </location>
</feature>
<feature type="chain" id="PRO_5004373275" description="Ricin B lectin domain-containing protein" evidence="1">
    <location>
        <begin position="17"/>
        <end position="567"/>
    </location>
</feature>
<dbReference type="PANTHER" id="PTHR10551:SF9">
    <property type="entry name" value="FASCIN-2"/>
    <property type="match status" value="1"/>
</dbReference>
<dbReference type="GO" id="GO:0051015">
    <property type="term" value="F:actin filament binding"/>
    <property type="evidence" value="ECO:0007669"/>
    <property type="project" value="InterPro"/>
</dbReference>
<reference evidence="2 3" key="1">
    <citation type="journal article" date="2013" name="MBio">
        <title>Genome sequencing of the plant pathogen Taphrina deformans, the causal agent of peach leaf curl.</title>
        <authorList>
            <person name="Cisse O.H."/>
            <person name="Almeida J.M.G.C.F."/>
            <person name="Fonseca A."/>
            <person name="Kumar A.A."/>
            <person name="Salojaervi J."/>
            <person name="Overmyer K."/>
            <person name="Hauser P.M."/>
            <person name="Pagni M."/>
        </authorList>
    </citation>
    <scope>NUCLEOTIDE SEQUENCE [LARGE SCALE GENOMIC DNA]</scope>
    <source>
        <strain evidence="3">PYCC 5710 / ATCC 11124 / CBS 356.35 / IMI 108563 / JCM 9778 / NBRC 8474</strain>
    </source>
</reference>
<evidence type="ECO:0000313" key="3">
    <source>
        <dbReference type="Proteomes" id="UP000013776"/>
    </source>
</evidence>
<proteinExistence type="predicted"/>
<keyword evidence="1" id="KW-0732">Signal</keyword>
<name>R4XGZ2_TAPDE</name>
<dbReference type="OrthoDB" id="10067914at2759"/>
<dbReference type="GO" id="GO:0015629">
    <property type="term" value="C:actin cytoskeleton"/>
    <property type="evidence" value="ECO:0007669"/>
    <property type="project" value="TreeGrafter"/>
</dbReference>
<dbReference type="SUPFAM" id="SSF50405">
    <property type="entry name" value="Actin-crosslinking proteins"/>
    <property type="match status" value="3"/>
</dbReference>
<dbReference type="GO" id="GO:0007163">
    <property type="term" value="P:establishment or maintenance of cell polarity"/>
    <property type="evidence" value="ECO:0007669"/>
    <property type="project" value="TreeGrafter"/>
</dbReference>
<keyword evidence="3" id="KW-1185">Reference proteome</keyword>
<gene>
    <name evidence="2" type="ORF">TAPDE_005523</name>
</gene>
<evidence type="ECO:0008006" key="4">
    <source>
        <dbReference type="Google" id="ProtNLM"/>
    </source>
</evidence>
<dbReference type="InterPro" id="IPR010431">
    <property type="entry name" value="Fascin"/>
</dbReference>